<evidence type="ECO:0000313" key="3">
    <source>
        <dbReference type="EMBL" id="OTF99503.1"/>
    </source>
</evidence>
<gene>
    <name evidence="3" type="ORF">HannXRQ_Chr14g0457341</name>
    <name evidence="2" type="ORF">HanXRQr2_Chr16g0763111</name>
</gene>
<dbReference type="AlphaFoldDB" id="A0A251SLA3"/>
<protein>
    <submittedName>
        <fullName evidence="3">Uncharacterized protein</fullName>
    </submittedName>
</protein>
<evidence type="ECO:0000313" key="2">
    <source>
        <dbReference type="EMBL" id="KAF5761272.1"/>
    </source>
</evidence>
<evidence type="ECO:0000313" key="4">
    <source>
        <dbReference type="Proteomes" id="UP000215914"/>
    </source>
</evidence>
<accession>A0A251SLA3</accession>
<reference evidence="2" key="3">
    <citation type="submission" date="2020-06" db="EMBL/GenBank/DDBJ databases">
        <title>Helianthus annuus Genome sequencing and assembly Release 2.</title>
        <authorList>
            <person name="Gouzy J."/>
            <person name="Langlade N."/>
            <person name="Munos S."/>
        </authorList>
    </citation>
    <scope>NUCLEOTIDE SEQUENCE</scope>
    <source>
        <tissue evidence="2">Leaves</tissue>
    </source>
</reference>
<name>A0A251SLA3_HELAN</name>
<dbReference type="Proteomes" id="UP000215914">
    <property type="component" value="Chromosome 14"/>
</dbReference>
<dbReference type="EMBL" id="CM007903">
    <property type="protein sequence ID" value="OTF99503.1"/>
    <property type="molecule type" value="Genomic_DNA"/>
</dbReference>
<dbReference type="EMBL" id="MNCJ02000331">
    <property type="protein sequence ID" value="KAF5761272.1"/>
    <property type="molecule type" value="Genomic_DNA"/>
</dbReference>
<feature type="region of interest" description="Disordered" evidence="1">
    <location>
        <begin position="1"/>
        <end position="24"/>
    </location>
</feature>
<reference evidence="2 4" key="1">
    <citation type="journal article" date="2017" name="Nature">
        <title>The sunflower genome provides insights into oil metabolism, flowering and Asterid evolution.</title>
        <authorList>
            <person name="Badouin H."/>
            <person name="Gouzy J."/>
            <person name="Grassa C.J."/>
            <person name="Murat F."/>
            <person name="Staton S.E."/>
            <person name="Cottret L."/>
            <person name="Lelandais-Briere C."/>
            <person name="Owens G.L."/>
            <person name="Carrere S."/>
            <person name="Mayjonade B."/>
            <person name="Legrand L."/>
            <person name="Gill N."/>
            <person name="Kane N.C."/>
            <person name="Bowers J.E."/>
            <person name="Hubner S."/>
            <person name="Bellec A."/>
            <person name="Berard A."/>
            <person name="Berges H."/>
            <person name="Blanchet N."/>
            <person name="Boniface M.C."/>
            <person name="Brunel D."/>
            <person name="Catrice O."/>
            <person name="Chaidir N."/>
            <person name="Claudel C."/>
            <person name="Donnadieu C."/>
            <person name="Faraut T."/>
            <person name="Fievet G."/>
            <person name="Helmstetter N."/>
            <person name="King M."/>
            <person name="Knapp S.J."/>
            <person name="Lai Z."/>
            <person name="Le Paslier M.C."/>
            <person name="Lippi Y."/>
            <person name="Lorenzon L."/>
            <person name="Mandel J.R."/>
            <person name="Marage G."/>
            <person name="Marchand G."/>
            <person name="Marquand E."/>
            <person name="Bret-Mestries E."/>
            <person name="Morien E."/>
            <person name="Nambeesan S."/>
            <person name="Nguyen T."/>
            <person name="Pegot-Espagnet P."/>
            <person name="Pouilly N."/>
            <person name="Raftis F."/>
            <person name="Sallet E."/>
            <person name="Schiex T."/>
            <person name="Thomas J."/>
            <person name="Vandecasteele C."/>
            <person name="Vares D."/>
            <person name="Vear F."/>
            <person name="Vautrin S."/>
            <person name="Crespi M."/>
            <person name="Mangin B."/>
            <person name="Burke J.M."/>
            <person name="Salse J."/>
            <person name="Munos S."/>
            <person name="Vincourt P."/>
            <person name="Rieseberg L.H."/>
            <person name="Langlade N.B."/>
        </authorList>
    </citation>
    <scope>NUCLEOTIDE SEQUENCE [LARGE SCALE GENOMIC DNA]</scope>
    <source>
        <strain evidence="4">cv. SF193</strain>
        <tissue evidence="2">Leaves</tissue>
    </source>
</reference>
<evidence type="ECO:0000256" key="1">
    <source>
        <dbReference type="SAM" id="MobiDB-lite"/>
    </source>
</evidence>
<dbReference type="InParanoid" id="A0A251SLA3"/>
<dbReference type="Gramene" id="mRNA:HanXRQr2_Chr16g0763111">
    <property type="protein sequence ID" value="mRNA:HanXRQr2_Chr16g0763111"/>
    <property type="gene ID" value="HanXRQr2_Chr16g0763111"/>
</dbReference>
<organism evidence="3 4">
    <name type="scientific">Helianthus annuus</name>
    <name type="common">Common sunflower</name>
    <dbReference type="NCBI Taxonomy" id="4232"/>
    <lineage>
        <taxon>Eukaryota</taxon>
        <taxon>Viridiplantae</taxon>
        <taxon>Streptophyta</taxon>
        <taxon>Embryophyta</taxon>
        <taxon>Tracheophyta</taxon>
        <taxon>Spermatophyta</taxon>
        <taxon>Magnoliopsida</taxon>
        <taxon>eudicotyledons</taxon>
        <taxon>Gunneridae</taxon>
        <taxon>Pentapetalae</taxon>
        <taxon>asterids</taxon>
        <taxon>campanulids</taxon>
        <taxon>Asterales</taxon>
        <taxon>Asteraceae</taxon>
        <taxon>Asteroideae</taxon>
        <taxon>Heliantheae alliance</taxon>
        <taxon>Heliantheae</taxon>
        <taxon>Helianthus</taxon>
    </lineage>
</organism>
<proteinExistence type="predicted"/>
<reference evidence="3" key="2">
    <citation type="submission" date="2017-02" db="EMBL/GenBank/DDBJ databases">
        <title>Sunflower complete genome.</title>
        <authorList>
            <person name="Langlade N."/>
            <person name="Munos S."/>
        </authorList>
    </citation>
    <scope>NUCLEOTIDE SEQUENCE [LARGE SCALE GENOMIC DNA]</scope>
    <source>
        <tissue evidence="3">Leaves</tissue>
    </source>
</reference>
<sequence>MWNHVKMDGSVEVQRAKKTQSSKRTQIRIRKVNLLLDAAHPDRAHTTLTLIRFRFKLFLLNGSKRPFV</sequence>
<keyword evidence="4" id="KW-1185">Reference proteome</keyword>